<dbReference type="CDD" id="cd00180">
    <property type="entry name" value="PKc"/>
    <property type="match status" value="1"/>
</dbReference>
<name>A0A8S1NR09_9CILI</name>
<dbReference type="Pfam" id="PF00069">
    <property type="entry name" value="Pkinase"/>
    <property type="match status" value="1"/>
</dbReference>
<dbReference type="SMART" id="SM00220">
    <property type="entry name" value="S_TKc"/>
    <property type="match status" value="1"/>
</dbReference>
<dbReference type="GO" id="GO:0005524">
    <property type="term" value="F:ATP binding"/>
    <property type="evidence" value="ECO:0007669"/>
    <property type="project" value="InterPro"/>
</dbReference>
<dbReference type="PANTHER" id="PTHR44167">
    <property type="entry name" value="OVARIAN-SPECIFIC SERINE/THREONINE-PROTEIN KINASE LOK-RELATED"/>
    <property type="match status" value="1"/>
</dbReference>
<gene>
    <name evidence="2" type="ORF">PSON_ATCC_30995.1.T0580201</name>
</gene>
<accession>A0A8S1NR09</accession>
<dbReference type="InterPro" id="IPR000719">
    <property type="entry name" value="Prot_kinase_dom"/>
</dbReference>
<organism evidence="2 3">
    <name type="scientific">Paramecium sonneborni</name>
    <dbReference type="NCBI Taxonomy" id="65129"/>
    <lineage>
        <taxon>Eukaryota</taxon>
        <taxon>Sar</taxon>
        <taxon>Alveolata</taxon>
        <taxon>Ciliophora</taxon>
        <taxon>Intramacronucleata</taxon>
        <taxon>Oligohymenophorea</taxon>
        <taxon>Peniculida</taxon>
        <taxon>Parameciidae</taxon>
        <taxon>Paramecium</taxon>
    </lineage>
</organism>
<keyword evidence="3" id="KW-1185">Reference proteome</keyword>
<proteinExistence type="predicted"/>
<dbReference type="Proteomes" id="UP000692954">
    <property type="component" value="Unassembled WGS sequence"/>
</dbReference>
<reference evidence="2" key="1">
    <citation type="submission" date="2021-01" db="EMBL/GenBank/DDBJ databases">
        <authorList>
            <consortium name="Genoscope - CEA"/>
            <person name="William W."/>
        </authorList>
    </citation>
    <scope>NUCLEOTIDE SEQUENCE</scope>
</reference>
<evidence type="ECO:0000313" key="2">
    <source>
        <dbReference type="EMBL" id="CAD8092073.1"/>
    </source>
</evidence>
<evidence type="ECO:0000259" key="1">
    <source>
        <dbReference type="PROSITE" id="PS50011"/>
    </source>
</evidence>
<protein>
    <recommendedName>
        <fullName evidence="1">Protein kinase domain-containing protein</fullName>
    </recommendedName>
</protein>
<dbReference type="GO" id="GO:0005634">
    <property type="term" value="C:nucleus"/>
    <property type="evidence" value="ECO:0007669"/>
    <property type="project" value="TreeGrafter"/>
</dbReference>
<dbReference type="PANTHER" id="PTHR44167:SF18">
    <property type="entry name" value="PROTEIN KINASE DOMAIN-CONTAINING PROTEIN"/>
    <property type="match status" value="1"/>
</dbReference>
<dbReference type="GO" id="GO:0004674">
    <property type="term" value="F:protein serine/threonine kinase activity"/>
    <property type="evidence" value="ECO:0007669"/>
    <property type="project" value="TreeGrafter"/>
</dbReference>
<dbReference type="OrthoDB" id="8891264at2759"/>
<comment type="caution">
    <text evidence="2">The sequence shown here is derived from an EMBL/GenBank/DDBJ whole genome shotgun (WGS) entry which is preliminary data.</text>
</comment>
<sequence length="355" mass="42466">MICYKKKFFSIQKYHIFMLKDEIQFSNDQHSLVIQLNSFEPKIMWIKNDNSDIISFELSMNKKKSIYKFVPHIGKLLKEFMNGKVCFKGINNHYKIAQFIQKRNYGSIVRMRNIYNEELVTCKIIKQGRAEIEQVFRNEVMALQFLKHKNIPKLREYYIETHHNYIIYEFIEGASLDNYIKKNILNKAQIFKIMKDLLSVVEYLHKEEFSHQNIKLENIYYCSMLDQITLIDFGQQKTNSINSLRQIQSMNSLSTKDYIDLNSFTSREFSMEKDYVDCGIIFYELITRKIVANQDLVNLDENRQFHQLLNEIHNQNVSKFIMKLLNFSNIQCQGKQNLVQDLDELILQEQDIEKF</sequence>
<feature type="domain" description="Protein kinase" evidence="1">
    <location>
        <begin position="94"/>
        <end position="346"/>
    </location>
</feature>
<dbReference type="AlphaFoldDB" id="A0A8S1NR09"/>
<dbReference type="EMBL" id="CAJJDN010000058">
    <property type="protein sequence ID" value="CAD8092073.1"/>
    <property type="molecule type" value="Genomic_DNA"/>
</dbReference>
<dbReference type="PROSITE" id="PS50011">
    <property type="entry name" value="PROTEIN_KINASE_DOM"/>
    <property type="match status" value="1"/>
</dbReference>
<evidence type="ECO:0000313" key="3">
    <source>
        <dbReference type="Proteomes" id="UP000692954"/>
    </source>
</evidence>
<dbReference type="GO" id="GO:0044773">
    <property type="term" value="P:mitotic DNA damage checkpoint signaling"/>
    <property type="evidence" value="ECO:0007669"/>
    <property type="project" value="TreeGrafter"/>
</dbReference>
<dbReference type="GO" id="GO:0005737">
    <property type="term" value="C:cytoplasm"/>
    <property type="evidence" value="ECO:0007669"/>
    <property type="project" value="TreeGrafter"/>
</dbReference>